<organism evidence="1 2">
    <name type="scientific">Caerostris darwini</name>
    <dbReference type="NCBI Taxonomy" id="1538125"/>
    <lineage>
        <taxon>Eukaryota</taxon>
        <taxon>Metazoa</taxon>
        <taxon>Ecdysozoa</taxon>
        <taxon>Arthropoda</taxon>
        <taxon>Chelicerata</taxon>
        <taxon>Arachnida</taxon>
        <taxon>Araneae</taxon>
        <taxon>Araneomorphae</taxon>
        <taxon>Entelegynae</taxon>
        <taxon>Araneoidea</taxon>
        <taxon>Araneidae</taxon>
        <taxon>Caerostris</taxon>
    </lineage>
</organism>
<accession>A0AAV4X8E5</accession>
<dbReference type="AlphaFoldDB" id="A0AAV4X8E5"/>
<evidence type="ECO:0000313" key="2">
    <source>
        <dbReference type="Proteomes" id="UP001054837"/>
    </source>
</evidence>
<dbReference type="EMBL" id="BPLQ01015713">
    <property type="protein sequence ID" value="GIY90455.1"/>
    <property type="molecule type" value="Genomic_DNA"/>
</dbReference>
<gene>
    <name evidence="1" type="ORF">CDAR_194841</name>
</gene>
<reference evidence="1 2" key="1">
    <citation type="submission" date="2021-06" db="EMBL/GenBank/DDBJ databases">
        <title>Caerostris darwini draft genome.</title>
        <authorList>
            <person name="Kono N."/>
            <person name="Arakawa K."/>
        </authorList>
    </citation>
    <scope>NUCLEOTIDE SEQUENCE [LARGE SCALE GENOMIC DNA]</scope>
</reference>
<sequence length="119" mass="13470">MANTSEWAVFRNGWVGESLRCSVFCEILYWNHLLKVIRQPRVATPLFLRGVGQQPLHTGGLPCSLQPFLIQFSPRGWEFSHSLGSSIIPQFCRSLPDEVFLSAILRPNSKTDSYGALKY</sequence>
<comment type="caution">
    <text evidence="1">The sequence shown here is derived from an EMBL/GenBank/DDBJ whole genome shotgun (WGS) entry which is preliminary data.</text>
</comment>
<name>A0AAV4X8E5_9ARAC</name>
<dbReference type="Proteomes" id="UP001054837">
    <property type="component" value="Unassembled WGS sequence"/>
</dbReference>
<protein>
    <submittedName>
        <fullName evidence="1">Uncharacterized protein</fullName>
    </submittedName>
</protein>
<proteinExistence type="predicted"/>
<keyword evidence="2" id="KW-1185">Reference proteome</keyword>
<evidence type="ECO:0000313" key="1">
    <source>
        <dbReference type="EMBL" id="GIY90455.1"/>
    </source>
</evidence>